<evidence type="ECO:0000313" key="5">
    <source>
        <dbReference type="EMBL" id="KTD88133.1"/>
    </source>
</evidence>
<dbReference type="AlphaFoldDB" id="A0A0W1B3K4"/>
<comment type="caution">
    <text evidence="5">The sequence shown here is derived from an EMBL/GenBank/DDBJ whole genome shotgun (WGS) entry which is preliminary data.</text>
</comment>
<dbReference type="InterPro" id="IPR050490">
    <property type="entry name" value="Bact_solute-bd_prot1"/>
</dbReference>
<dbReference type="Pfam" id="PF01547">
    <property type="entry name" value="SBP_bac_1"/>
    <property type="match status" value="1"/>
</dbReference>
<keyword evidence="6" id="KW-1185">Reference proteome</keyword>
<protein>
    <recommendedName>
        <fullName evidence="7">ABC transporter substrate-binding protein</fullName>
    </recommendedName>
</protein>
<evidence type="ECO:0000256" key="2">
    <source>
        <dbReference type="ARBA" id="ARBA00008520"/>
    </source>
</evidence>
<evidence type="ECO:0000256" key="4">
    <source>
        <dbReference type="ARBA" id="ARBA00022729"/>
    </source>
</evidence>
<dbReference type="PANTHER" id="PTHR43649:SF31">
    <property type="entry name" value="SN-GLYCEROL-3-PHOSPHATE-BINDING PERIPLASMIC PROTEIN UGPB"/>
    <property type="match status" value="1"/>
</dbReference>
<comment type="similarity">
    <text evidence="2">Belongs to the bacterial solute-binding protein 1 family.</text>
</comment>
<keyword evidence="3" id="KW-0813">Transport</keyword>
<evidence type="ECO:0000256" key="3">
    <source>
        <dbReference type="ARBA" id="ARBA00022448"/>
    </source>
</evidence>
<reference evidence="5 6" key="1">
    <citation type="journal article" date="2015" name="Int. Biodeterior. Biodegradation">
        <title>Physiological and genetic screening methods for the isolation of methyl tert-butyl ether-degrading bacteria for bioremediation purposes.</title>
        <authorList>
            <person name="Guisado I.M."/>
            <person name="Purswani J."/>
            <person name="Gonzalez Lopez J."/>
            <person name="Pozo C."/>
        </authorList>
    </citation>
    <scope>NUCLEOTIDE SEQUENCE [LARGE SCALE GENOMIC DNA]</scope>
    <source>
        <strain evidence="5 6">SH7</strain>
    </source>
</reference>
<dbReference type="SUPFAM" id="SSF53850">
    <property type="entry name" value="Periplasmic binding protein-like II"/>
    <property type="match status" value="1"/>
</dbReference>
<dbReference type="OrthoDB" id="2675752at2"/>
<evidence type="ECO:0000256" key="1">
    <source>
        <dbReference type="ARBA" id="ARBA00004196"/>
    </source>
</evidence>
<evidence type="ECO:0008006" key="7">
    <source>
        <dbReference type="Google" id="ProtNLM"/>
    </source>
</evidence>
<sequence>MNHINNNKRLWRRWLSFGVCAALFLPLISDGWNTAWAEPSKASVEQRVLRIGSLWSGEDDSFFRQQFTDMYELQHPEIKLEIIPAIDTNELRYNNTSSDASSDNLENIRAIMGGDKPVDVIIGDSALVKSLVDHNLVQSLEPLIARDQYDLSNMAPTMLNGVRELGRGSLFALAPTFSSSALFYNKGIFDAAGVGYPTDKMTWNELFTLAGKVTKKSSNKETRIYGFSMNRYLSDPFWDMQSYIAPLELTMYDNKGQHMTVNTTQWNQAWTTYSQLVKKQIVPELNGLDFTGTEGNAYSPIQGDLFLTGKAAMVVGEYGYLNELAGVARNAAKIKNYSPIKWGVVTVPTFQEKPDVAIGTWLGNMMAISSTATNKEDAWDLIKFVNSNEVAKIKAHNKSELTSRKDYITAQTPSVNLEAFYTLKPLPATDPSLISLQMQKPGISRISDVGRQLFIDVYLGKKTVENALKAWEKQGNTMLDTLEKDPTVYFDSIGE</sequence>
<dbReference type="Proteomes" id="UP000054709">
    <property type="component" value="Unassembled WGS sequence"/>
</dbReference>
<keyword evidence="4" id="KW-0732">Signal</keyword>
<dbReference type="Gene3D" id="3.40.190.10">
    <property type="entry name" value="Periplasmic binding protein-like II"/>
    <property type="match status" value="1"/>
</dbReference>
<organism evidence="5 6">
    <name type="scientific">Paenibacillus etheri</name>
    <dbReference type="NCBI Taxonomy" id="1306852"/>
    <lineage>
        <taxon>Bacteria</taxon>
        <taxon>Bacillati</taxon>
        <taxon>Bacillota</taxon>
        <taxon>Bacilli</taxon>
        <taxon>Bacillales</taxon>
        <taxon>Paenibacillaceae</taxon>
        <taxon>Paenibacillus</taxon>
    </lineage>
</organism>
<dbReference type="InterPro" id="IPR006059">
    <property type="entry name" value="SBP"/>
</dbReference>
<dbReference type="EMBL" id="LCZJ02000015">
    <property type="protein sequence ID" value="KTD88133.1"/>
    <property type="molecule type" value="Genomic_DNA"/>
</dbReference>
<dbReference type="GO" id="GO:0030313">
    <property type="term" value="C:cell envelope"/>
    <property type="evidence" value="ECO:0007669"/>
    <property type="project" value="UniProtKB-SubCell"/>
</dbReference>
<name>A0A0W1B3K4_9BACL</name>
<evidence type="ECO:0000313" key="6">
    <source>
        <dbReference type="Proteomes" id="UP000054709"/>
    </source>
</evidence>
<dbReference type="PANTHER" id="PTHR43649">
    <property type="entry name" value="ARABINOSE-BINDING PROTEIN-RELATED"/>
    <property type="match status" value="1"/>
</dbReference>
<proteinExistence type="inferred from homology"/>
<accession>A0A0W1B3K4</accession>
<gene>
    <name evidence="5" type="ORF">UQ64_06460</name>
</gene>
<comment type="subcellular location">
    <subcellularLocation>
        <location evidence="1">Cell envelope</location>
    </subcellularLocation>
</comment>
<dbReference type="RefSeq" id="WP_060622070.1">
    <property type="nucleotide sequence ID" value="NZ_LCZJ02000015.1"/>
</dbReference>